<proteinExistence type="predicted"/>
<reference evidence="2" key="1">
    <citation type="submission" date="2022-09" db="EMBL/GenBank/DDBJ databases">
        <title>Intensive care unit water sources are persistently colonized with multi-drug resistant bacteria and are the site of extensive horizontal gene transfer of antibiotic resistance genes.</title>
        <authorList>
            <person name="Diorio-Toth L."/>
        </authorList>
    </citation>
    <scope>NUCLEOTIDE SEQUENCE</scope>
    <source>
        <strain evidence="2">GD03864</strain>
    </source>
</reference>
<feature type="domain" description="Glyoxalase-related protein" evidence="1">
    <location>
        <begin position="2"/>
        <end position="64"/>
    </location>
</feature>
<name>A0ABD4XVY9_STUST</name>
<protein>
    <submittedName>
        <fullName evidence="2">Glyoxalase superfamily protein</fullName>
    </submittedName>
</protein>
<dbReference type="InterPro" id="IPR045517">
    <property type="entry name" value="Glyoxalase_8"/>
</dbReference>
<comment type="caution">
    <text evidence="2">The sequence shown here is derived from an EMBL/GenBank/DDBJ whole genome shotgun (WGS) entry which is preliminary data.</text>
</comment>
<dbReference type="Pfam" id="PF20066">
    <property type="entry name" value="Glyoxalase_8"/>
    <property type="match status" value="1"/>
</dbReference>
<accession>A0ABD4XVY9</accession>
<evidence type="ECO:0000259" key="1">
    <source>
        <dbReference type="Pfam" id="PF20066"/>
    </source>
</evidence>
<dbReference type="RefSeq" id="WP_034023641.1">
    <property type="nucleotide sequence ID" value="NZ_JAOCDG010000003.1"/>
</dbReference>
<organism evidence="2 3">
    <name type="scientific">Stutzerimonas stutzeri</name>
    <name type="common">Pseudomonas stutzeri</name>
    <dbReference type="NCBI Taxonomy" id="316"/>
    <lineage>
        <taxon>Bacteria</taxon>
        <taxon>Pseudomonadati</taxon>
        <taxon>Pseudomonadota</taxon>
        <taxon>Gammaproteobacteria</taxon>
        <taxon>Pseudomonadales</taxon>
        <taxon>Pseudomonadaceae</taxon>
        <taxon>Stutzerimonas</taxon>
    </lineage>
</organism>
<evidence type="ECO:0000313" key="3">
    <source>
        <dbReference type="Proteomes" id="UP001161139"/>
    </source>
</evidence>
<gene>
    <name evidence="2" type="ORF">N5D09_02840</name>
</gene>
<sequence>MQSIEQMKAAAKRLRSYFKSIDIPLSVAQSLEAVAAQHGFKDWNTAVASANNNPTWHSDAIAEGIAAADSGKLTSLDEVKAKWAIATVCVTADMTSDEVRAEVDDCLRAEPRTIRLRIDAAASGAQLREARNLAKEVEANKGVRVEVDSPL</sequence>
<evidence type="ECO:0000313" key="2">
    <source>
        <dbReference type="EMBL" id="MDH0687023.1"/>
    </source>
</evidence>
<dbReference type="EMBL" id="JAOCDG010000003">
    <property type="protein sequence ID" value="MDH0687023.1"/>
    <property type="molecule type" value="Genomic_DNA"/>
</dbReference>
<dbReference type="Proteomes" id="UP001161139">
    <property type="component" value="Unassembled WGS sequence"/>
</dbReference>
<dbReference type="AlphaFoldDB" id="A0ABD4XVY9"/>